<keyword evidence="3" id="KW-1003">Cell membrane</keyword>
<keyword evidence="10" id="KW-0325">Glycoprotein</keyword>
<keyword evidence="7 11" id="KW-1133">Transmembrane helix</keyword>
<dbReference type="PRINTS" id="PR00019">
    <property type="entry name" value="LEURICHRPT"/>
</dbReference>
<comment type="similarity">
    <text evidence="2">Belongs to the RLP family.</text>
</comment>
<evidence type="ECO:0000256" key="5">
    <source>
        <dbReference type="ARBA" id="ARBA00022692"/>
    </source>
</evidence>
<dbReference type="PANTHER" id="PTHR27004">
    <property type="entry name" value="RECEPTOR-LIKE PROTEIN 12 ISOFORM X1"/>
    <property type="match status" value="1"/>
</dbReference>
<dbReference type="InterPro" id="IPR001611">
    <property type="entry name" value="Leu-rich_rpt"/>
</dbReference>
<organism evidence="12">
    <name type="scientific">Vitis vinifera</name>
    <name type="common">Grape</name>
    <dbReference type="NCBI Taxonomy" id="29760"/>
    <lineage>
        <taxon>Eukaryota</taxon>
        <taxon>Viridiplantae</taxon>
        <taxon>Streptophyta</taxon>
        <taxon>Embryophyta</taxon>
        <taxon>Tracheophyta</taxon>
        <taxon>Spermatophyta</taxon>
        <taxon>Magnoliopsida</taxon>
        <taxon>eudicotyledons</taxon>
        <taxon>Gunneridae</taxon>
        <taxon>Pentapetalae</taxon>
        <taxon>rosids</taxon>
        <taxon>Vitales</taxon>
        <taxon>Vitaceae</taxon>
        <taxon>Viteae</taxon>
        <taxon>Vitis</taxon>
    </lineage>
</organism>
<dbReference type="Pfam" id="PF00560">
    <property type="entry name" value="LRR_1"/>
    <property type="match status" value="4"/>
</dbReference>
<dbReference type="GO" id="GO:0005886">
    <property type="term" value="C:plasma membrane"/>
    <property type="evidence" value="ECO:0007669"/>
    <property type="project" value="UniProtKB-SubCell"/>
</dbReference>
<dbReference type="ExpressionAtlas" id="A5AJF2">
    <property type="expression patterns" value="differential"/>
</dbReference>
<reference evidence="12" key="1">
    <citation type="journal article" date="2007" name="PLoS ONE">
        <title>The first genome sequence of an elite grapevine cultivar (Pinot noir Vitis vinifera L.): coping with a highly heterozygous genome.</title>
        <authorList>
            <person name="Velasco R."/>
            <person name="Zharkikh A."/>
            <person name="Troggio M."/>
            <person name="Cartwright D.A."/>
            <person name="Cestaro A."/>
            <person name="Pruss D."/>
            <person name="Pindo M."/>
            <person name="FitzGerald L.M."/>
            <person name="Vezzulli S."/>
            <person name="Reid J."/>
            <person name="Malacarne G."/>
            <person name="Iliev D."/>
            <person name="Coppola G."/>
            <person name="Wardell B."/>
            <person name="Micheletti D."/>
            <person name="Macalma T."/>
            <person name="Facci M."/>
            <person name="Mitchell J.T."/>
            <person name="Perazzolli M."/>
            <person name="Eldredge G."/>
            <person name="Gatto P."/>
            <person name="Oyzerski R."/>
            <person name="Moretto M."/>
            <person name="Gutin N."/>
            <person name="Stefanini M."/>
            <person name="Chen Y."/>
            <person name="Segala C."/>
            <person name="Davenport C."/>
            <person name="Dematte L."/>
            <person name="Mraz A."/>
            <person name="Battilana J."/>
            <person name="Stormo K."/>
            <person name="Costa F."/>
            <person name="Tao Q."/>
            <person name="Si-Ammour A."/>
            <person name="Harkins T."/>
            <person name="Lackey A."/>
            <person name="Perbost C."/>
            <person name="Taillon B."/>
            <person name="Stella A."/>
            <person name="Solovyev V."/>
            <person name="Fawcett J.A."/>
            <person name="Sterck L."/>
            <person name="Vandepoele K."/>
            <person name="Grando S.M."/>
            <person name="Toppo S."/>
            <person name="Moser C."/>
            <person name="Lanchbury J."/>
            <person name="Bogden R."/>
            <person name="Skolnick M."/>
            <person name="Sgaramella V."/>
            <person name="Bhatnagar S.K."/>
            <person name="Fontana P."/>
            <person name="Gutin A."/>
            <person name="Van de Peer Y."/>
            <person name="Salamini F."/>
            <person name="Viola R."/>
        </authorList>
    </citation>
    <scope>NUCLEOTIDE SEQUENCE</scope>
</reference>
<dbReference type="AlphaFoldDB" id="A5AJF2"/>
<evidence type="ECO:0000256" key="9">
    <source>
        <dbReference type="ARBA" id="ARBA00023170"/>
    </source>
</evidence>
<accession>A5AJF2</accession>
<evidence type="ECO:0000313" key="12">
    <source>
        <dbReference type="EMBL" id="CAN69097.1"/>
    </source>
</evidence>
<evidence type="ECO:0000256" key="11">
    <source>
        <dbReference type="SAM" id="Phobius"/>
    </source>
</evidence>
<feature type="transmembrane region" description="Helical" evidence="11">
    <location>
        <begin position="208"/>
        <end position="229"/>
    </location>
</feature>
<proteinExistence type="inferred from homology"/>
<comment type="subcellular location">
    <subcellularLocation>
        <location evidence="1">Cell membrane</location>
        <topology evidence="1">Single-pass type I membrane protein</topology>
    </subcellularLocation>
</comment>
<evidence type="ECO:0000256" key="10">
    <source>
        <dbReference type="ARBA" id="ARBA00023180"/>
    </source>
</evidence>
<dbReference type="EMBL" id="AM428103">
    <property type="protein sequence ID" value="CAN69097.1"/>
    <property type="molecule type" value="Genomic_DNA"/>
</dbReference>
<keyword evidence="4" id="KW-0433">Leucine-rich repeat</keyword>
<evidence type="ECO:0000256" key="8">
    <source>
        <dbReference type="ARBA" id="ARBA00023136"/>
    </source>
</evidence>
<dbReference type="InterPro" id="IPR032675">
    <property type="entry name" value="LRR_dom_sf"/>
</dbReference>
<evidence type="ECO:0008006" key="13">
    <source>
        <dbReference type="Google" id="ProtNLM"/>
    </source>
</evidence>
<keyword evidence="6" id="KW-0677">Repeat</keyword>
<keyword evidence="9" id="KW-0675">Receptor</keyword>
<evidence type="ECO:0000256" key="2">
    <source>
        <dbReference type="ARBA" id="ARBA00009592"/>
    </source>
</evidence>
<evidence type="ECO:0000256" key="6">
    <source>
        <dbReference type="ARBA" id="ARBA00022737"/>
    </source>
</evidence>
<keyword evidence="5 11" id="KW-0812">Transmembrane</keyword>
<evidence type="ECO:0000256" key="7">
    <source>
        <dbReference type="ARBA" id="ARBA00022989"/>
    </source>
</evidence>
<evidence type="ECO:0000256" key="1">
    <source>
        <dbReference type="ARBA" id="ARBA00004251"/>
    </source>
</evidence>
<dbReference type="PANTHER" id="PTHR27004:SF470">
    <property type="entry name" value="RECEPTOR-LIKE PROTEIN 43"/>
    <property type="match status" value="1"/>
</dbReference>
<gene>
    <name evidence="12" type="ORF">VITISV_025438</name>
</gene>
<protein>
    <recommendedName>
        <fullName evidence="13">Receptor-like protein 12</fullName>
    </recommendedName>
</protein>
<evidence type="ECO:0000256" key="4">
    <source>
        <dbReference type="ARBA" id="ARBA00022614"/>
    </source>
</evidence>
<dbReference type="Gene3D" id="3.80.10.10">
    <property type="entry name" value="Ribonuclease Inhibitor"/>
    <property type="match status" value="1"/>
</dbReference>
<dbReference type="FunFam" id="3.80.10.10:FF:000111">
    <property type="entry name" value="LRR receptor-like serine/threonine-protein kinase ERECTA"/>
    <property type="match status" value="1"/>
</dbReference>
<evidence type="ECO:0000256" key="3">
    <source>
        <dbReference type="ARBA" id="ARBA00022475"/>
    </source>
</evidence>
<dbReference type="SUPFAM" id="SSF52058">
    <property type="entry name" value="L domain-like"/>
    <property type="match status" value="1"/>
</dbReference>
<sequence>MDLAHNNFSGELPAKCFLTWRAMMAGDDEVESKHKNLEFEAILGWYYQDAVKVTSKGQELQLVKILTLFTSIDLSRNNFEGEIPEVMGDLTLLNVLNLSGNGFTGHIPSSLGQLGQLESLDLSTNKLSGEIPTQLASLNFLSVLNLSFNQLVGRIPTGSQLQTFSENSFLGNRGLWGFPLNPSCKDATPPPAFESRHSGSRMEIDWDYVAPEIGFVTGLGIVIWPLVFCKRWRRCYYEHVDGILSRILRS</sequence>
<keyword evidence="8 11" id="KW-0472">Membrane</keyword>
<name>A5AJF2_VITVI</name>